<dbReference type="GO" id="GO:0046656">
    <property type="term" value="P:folic acid biosynthetic process"/>
    <property type="evidence" value="ECO:0007669"/>
    <property type="project" value="UniProtKB-KW"/>
</dbReference>
<evidence type="ECO:0000259" key="19">
    <source>
        <dbReference type="Pfam" id="PF02875"/>
    </source>
</evidence>
<feature type="domain" description="Mur ligase central" evidence="20">
    <location>
        <begin position="47"/>
        <end position="275"/>
    </location>
</feature>
<keyword evidence="13" id="KW-0460">Magnesium</keyword>
<evidence type="ECO:0000313" key="22">
    <source>
        <dbReference type="Proteomes" id="UP000516361"/>
    </source>
</evidence>
<comment type="pathway">
    <text evidence="3">Cofactor biosynthesis; tetrahydrofolylpolyglutamate biosynthesis.</text>
</comment>
<reference evidence="21 22" key="1">
    <citation type="submission" date="2018-06" db="EMBL/GenBank/DDBJ databases">
        <title>Genome sequencing of Oceanotoga sp. sy52.</title>
        <authorList>
            <person name="Mori K."/>
        </authorList>
    </citation>
    <scope>NUCLEOTIDE SEQUENCE [LARGE SCALE GENOMIC DNA]</scope>
    <source>
        <strain evidence="22">sy52</strain>
    </source>
</reference>
<keyword evidence="14" id="KW-0289">Folate biosynthesis</keyword>
<evidence type="ECO:0000256" key="13">
    <source>
        <dbReference type="ARBA" id="ARBA00022842"/>
    </source>
</evidence>
<evidence type="ECO:0000256" key="2">
    <source>
        <dbReference type="ARBA" id="ARBA00004799"/>
    </source>
</evidence>
<accession>A0A7G1G2H4</accession>
<sequence>MKEFKELVEFLYGKKAGSTKIKLGLERIKKFCEILDNPQNSYKVIHVAGTNGKGSVTKALSTILKEQGYKVGTFISPHLVDINERIRINGKNISNEDFVQLYKEIEPYIERIESGNNEMSPSFFEIITAMAFQYFKNEKVDIAIVEVGLGGRLDSTNVVESDVAVITTIAKDHTKILGESLEEIAHEKAGIIKNNSMLVIGDISESPRDVIIRKAEIVGAKAVKVLGKHFNFKNTRYSLNWNSMDFKYEDKSLNELIFRCNGAYQPHNISVALAATYAFAEKNKININEEKLRKAVKNFIWEGRFELIEKNNKKIILEGAHNMAGIEMFEKTINMYMPFAKKVALIGILDDKDFEEMVKRIGPLFSEIIVTTVTSTRSENPELVYESIKKYNSNVRFVKDPIEAYEKLLKKDADYYFVTGSLYLIGEIRGHIVC</sequence>
<feature type="domain" description="Mur ligase C-terminal" evidence="19">
    <location>
        <begin position="303"/>
        <end position="421"/>
    </location>
</feature>
<proteinExistence type="inferred from homology"/>
<dbReference type="InterPro" id="IPR001645">
    <property type="entry name" value="Folylpolyglutamate_synth"/>
</dbReference>
<comment type="catalytic activity">
    <reaction evidence="17">
        <text>7,8-dihydropteroate + L-glutamate + ATP = 7,8-dihydrofolate + ADP + phosphate + H(+)</text>
        <dbReference type="Rhea" id="RHEA:23584"/>
        <dbReference type="ChEBI" id="CHEBI:15378"/>
        <dbReference type="ChEBI" id="CHEBI:17839"/>
        <dbReference type="ChEBI" id="CHEBI:29985"/>
        <dbReference type="ChEBI" id="CHEBI:30616"/>
        <dbReference type="ChEBI" id="CHEBI:43474"/>
        <dbReference type="ChEBI" id="CHEBI:57451"/>
        <dbReference type="ChEBI" id="CHEBI:456216"/>
        <dbReference type="EC" id="6.3.2.12"/>
    </reaction>
</comment>
<dbReference type="AlphaFoldDB" id="A0A7G1G2H4"/>
<name>A0A7G1G2H4_9BACT</name>
<dbReference type="EC" id="6.3.2.12" evidence="6"/>
<dbReference type="GO" id="GO:0004326">
    <property type="term" value="F:tetrahydrofolylpolyglutamate synthase activity"/>
    <property type="evidence" value="ECO:0007669"/>
    <property type="project" value="UniProtKB-EC"/>
</dbReference>
<dbReference type="KEGG" id="ocy:OSSY52_06190"/>
<evidence type="ECO:0000256" key="6">
    <source>
        <dbReference type="ARBA" id="ARBA00013023"/>
    </source>
</evidence>
<evidence type="ECO:0000313" key="21">
    <source>
        <dbReference type="EMBL" id="BBE30478.1"/>
    </source>
</evidence>
<evidence type="ECO:0000256" key="4">
    <source>
        <dbReference type="ARBA" id="ARBA00008276"/>
    </source>
</evidence>
<dbReference type="InterPro" id="IPR036565">
    <property type="entry name" value="Mur-like_cat_sf"/>
</dbReference>
<evidence type="ECO:0000256" key="12">
    <source>
        <dbReference type="ARBA" id="ARBA00022840"/>
    </source>
</evidence>
<dbReference type="EC" id="6.3.2.17" evidence="7"/>
<dbReference type="PANTHER" id="PTHR11136:SF0">
    <property type="entry name" value="DIHYDROFOLATE SYNTHETASE-RELATED"/>
    <property type="match status" value="1"/>
</dbReference>
<evidence type="ECO:0000256" key="9">
    <source>
        <dbReference type="ARBA" id="ARBA00022598"/>
    </source>
</evidence>
<dbReference type="GO" id="GO:0005524">
    <property type="term" value="F:ATP binding"/>
    <property type="evidence" value="ECO:0007669"/>
    <property type="project" value="UniProtKB-KW"/>
</dbReference>
<evidence type="ECO:0000256" key="3">
    <source>
        <dbReference type="ARBA" id="ARBA00005150"/>
    </source>
</evidence>
<dbReference type="FunCoup" id="A0A7G1G2H4">
    <property type="interactions" value="409"/>
</dbReference>
<organism evidence="21 22">
    <name type="scientific">Tepiditoga spiralis</name>
    <dbReference type="NCBI Taxonomy" id="2108365"/>
    <lineage>
        <taxon>Bacteria</taxon>
        <taxon>Thermotogati</taxon>
        <taxon>Thermotogota</taxon>
        <taxon>Thermotogae</taxon>
        <taxon>Petrotogales</taxon>
        <taxon>Petrotogaceae</taxon>
        <taxon>Tepiditoga</taxon>
    </lineage>
</organism>
<comment type="catalytic activity">
    <reaction evidence="16">
        <text>(6S)-5,6,7,8-tetrahydrofolyl-(gamma-L-Glu)(n) + L-glutamate + ATP = (6S)-5,6,7,8-tetrahydrofolyl-(gamma-L-Glu)(n+1) + ADP + phosphate + H(+)</text>
        <dbReference type="Rhea" id="RHEA:10580"/>
        <dbReference type="Rhea" id="RHEA-COMP:14738"/>
        <dbReference type="Rhea" id="RHEA-COMP:14740"/>
        <dbReference type="ChEBI" id="CHEBI:15378"/>
        <dbReference type="ChEBI" id="CHEBI:29985"/>
        <dbReference type="ChEBI" id="CHEBI:30616"/>
        <dbReference type="ChEBI" id="CHEBI:43474"/>
        <dbReference type="ChEBI" id="CHEBI:141005"/>
        <dbReference type="ChEBI" id="CHEBI:456216"/>
        <dbReference type="EC" id="6.3.2.17"/>
    </reaction>
</comment>
<dbReference type="GO" id="GO:0008841">
    <property type="term" value="F:dihydrofolate synthase activity"/>
    <property type="evidence" value="ECO:0007669"/>
    <property type="project" value="UniProtKB-EC"/>
</dbReference>
<keyword evidence="10" id="KW-0479">Metal-binding</keyword>
<evidence type="ECO:0000256" key="15">
    <source>
        <dbReference type="ARBA" id="ARBA00030592"/>
    </source>
</evidence>
<evidence type="ECO:0000256" key="17">
    <source>
        <dbReference type="ARBA" id="ARBA00049161"/>
    </source>
</evidence>
<comment type="similarity">
    <text evidence="4 18">Belongs to the folylpolyglutamate synthase family.</text>
</comment>
<dbReference type="EMBL" id="AP018712">
    <property type="protein sequence ID" value="BBE30478.1"/>
    <property type="molecule type" value="Genomic_DNA"/>
</dbReference>
<evidence type="ECO:0000256" key="1">
    <source>
        <dbReference type="ARBA" id="ARBA00001946"/>
    </source>
</evidence>
<dbReference type="Gene3D" id="3.90.190.20">
    <property type="entry name" value="Mur ligase, C-terminal domain"/>
    <property type="match status" value="1"/>
</dbReference>
<comment type="subunit">
    <text evidence="5">Monomer.</text>
</comment>
<dbReference type="InterPro" id="IPR036615">
    <property type="entry name" value="Mur_ligase_C_dom_sf"/>
</dbReference>
<evidence type="ECO:0000256" key="18">
    <source>
        <dbReference type="PIRNR" id="PIRNR001563"/>
    </source>
</evidence>
<evidence type="ECO:0000256" key="11">
    <source>
        <dbReference type="ARBA" id="ARBA00022741"/>
    </source>
</evidence>
<dbReference type="SUPFAM" id="SSF53244">
    <property type="entry name" value="MurD-like peptide ligases, peptide-binding domain"/>
    <property type="match status" value="1"/>
</dbReference>
<dbReference type="InterPro" id="IPR013221">
    <property type="entry name" value="Mur_ligase_cen"/>
</dbReference>
<dbReference type="InParanoid" id="A0A7G1G2H4"/>
<dbReference type="NCBIfam" id="TIGR01499">
    <property type="entry name" value="folC"/>
    <property type="match status" value="1"/>
</dbReference>
<comment type="cofactor">
    <cofactor evidence="1">
        <name>Mg(2+)</name>
        <dbReference type="ChEBI" id="CHEBI:18420"/>
    </cofactor>
</comment>
<keyword evidence="12 18" id="KW-0067">ATP-binding</keyword>
<dbReference type="PIRSF" id="PIRSF001563">
    <property type="entry name" value="Folylpolyglu_synth"/>
    <property type="match status" value="1"/>
</dbReference>
<keyword evidence="22" id="KW-1185">Reference proteome</keyword>
<keyword evidence="9 18" id="KW-0436">Ligase</keyword>
<evidence type="ECO:0000256" key="7">
    <source>
        <dbReference type="ARBA" id="ARBA00013025"/>
    </source>
</evidence>
<dbReference type="InterPro" id="IPR018109">
    <property type="entry name" value="Folylpolyglutamate_synth_CS"/>
</dbReference>
<dbReference type="GO" id="GO:0005737">
    <property type="term" value="C:cytoplasm"/>
    <property type="evidence" value="ECO:0007669"/>
    <property type="project" value="TreeGrafter"/>
</dbReference>
<comment type="pathway">
    <text evidence="2">Cofactor biosynthesis; tetrahydrofolate biosynthesis; 7,8-dihydrofolate from 2-amino-4-hydroxy-6-hydroxymethyl-7,8-dihydropteridine diphosphate and 4-aminobenzoate: step 2/2.</text>
</comment>
<evidence type="ECO:0000256" key="16">
    <source>
        <dbReference type="ARBA" id="ARBA00047493"/>
    </source>
</evidence>
<evidence type="ECO:0000256" key="5">
    <source>
        <dbReference type="ARBA" id="ARBA00011245"/>
    </source>
</evidence>
<evidence type="ECO:0000256" key="14">
    <source>
        <dbReference type="ARBA" id="ARBA00022909"/>
    </source>
</evidence>
<dbReference type="SUPFAM" id="SSF53623">
    <property type="entry name" value="MurD-like peptide ligases, catalytic domain"/>
    <property type="match status" value="1"/>
</dbReference>
<dbReference type="InterPro" id="IPR004101">
    <property type="entry name" value="Mur_ligase_C"/>
</dbReference>
<dbReference type="FunFam" id="3.40.1190.10:FF:000004">
    <property type="entry name" value="Dihydrofolate synthase/folylpolyglutamate synthase"/>
    <property type="match status" value="1"/>
</dbReference>
<keyword evidence="11 18" id="KW-0547">Nucleotide-binding</keyword>
<evidence type="ECO:0000256" key="10">
    <source>
        <dbReference type="ARBA" id="ARBA00022723"/>
    </source>
</evidence>
<evidence type="ECO:0000259" key="20">
    <source>
        <dbReference type="Pfam" id="PF08245"/>
    </source>
</evidence>
<dbReference type="GO" id="GO:0046872">
    <property type="term" value="F:metal ion binding"/>
    <property type="evidence" value="ECO:0007669"/>
    <property type="project" value="UniProtKB-KW"/>
</dbReference>
<dbReference type="PROSITE" id="PS01011">
    <property type="entry name" value="FOLYLPOLYGLU_SYNT_1"/>
    <property type="match status" value="1"/>
</dbReference>
<protein>
    <recommendedName>
        <fullName evidence="8">Dihydrofolate synthase/folylpolyglutamate synthase</fullName>
        <ecNumber evidence="6">6.3.2.12</ecNumber>
        <ecNumber evidence="7">6.3.2.17</ecNumber>
    </recommendedName>
    <alternativeName>
        <fullName evidence="15">Tetrahydrofolylpolyglutamate synthase</fullName>
    </alternativeName>
</protein>
<dbReference type="RefSeq" id="WP_190615572.1">
    <property type="nucleotide sequence ID" value="NZ_AP018712.1"/>
</dbReference>
<dbReference type="PROSITE" id="PS01012">
    <property type="entry name" value="FOLYLPOLYGLU_SYNT_2"/>
    <property type="match status" value="1"/>
</dbReference>
<gene>
    <name evidence="21" type="ORF">OSSY52_06190</name>
</gene>
<dbReference type="Pfam" id="PF02875">
    <property type="entry name" value="Mur_ligase_C"/>
    <property type="match status" value="1"/>
</dbReference>
<dbReference type="Pfam" id="PF08245">
    <property type="entry name" value="Mur_ligase_M"/>
    <property type="match status" value="1"/>
</dbReference>
<dbReference type="PANTHER" id="PTHR11136">
    <property type="entry name" value="FOLYLPOLYGLUTAMATE SYNTHASE-RELATED"/>
    <property type="match status" value="1"/>
</dbReference>
<dbReference type="Gene3D" id="3.40.1190.10">
    <property type="entry name" value="Mur-like, catalytic domain"/>
    <property type="match status" value="1"/>
</dbReference>
<evidence type="ECO:0000256" key="8">
    <source>
        <dbReference type="ARBA" id="ARBA00019357"/>
    </source>
</evidence>
<dbReference type="Proteomes" id="UP000516361">
    <property type="component" value="Chromosome"/>
</dbReference>